<dbReference type="eggNOG" id="KOG0231">
    <property type="taxonomic scope" value="Eukaryota"/>
</dbReference>
<dbReference type="PANTHER" id="PTHR23084">
    <property type="entry name" value="PHOSPHATIDYLINOSITOL-4-PHOSPHATE 5-KINASE RELATED"/>
    <property type="match status" value="1"/>
</dbReference>
<dbReference type="Pfam" id="PF02493">
    <property type="entry name" value="MORN"/>
    <property type="match status" value="3"/>
</dbReference>
<gene>
    <name evidence="3" type="ORF">OSTLU_26666</name>
</gene>
<reference evidence="3 4" key="1">
    <citation type="journal article" date="2007" name="Proc. Natl. Acad. Sci. U.S.A.">
        <title>The tiny eukaryote Ostreococcus provides genomic insights into the paradox of plankton speciation.</title>
        <authorList>
            <person name="Palenik B."/>
            <person name="Grimwood J."/>
            <person name="Aerts A."/>
            <person name="Rouze P."/>
            <person name="Salamov A."/>
            <person name="Putnam N."/>
            <person name="Dupont C."/>
            <person name="Jorgensen R."/>
            <person name="Derelle E."/>
            <person name="Rombauts S."/>
            <person name="Zhou K."/>
            <person name="Otillar R."/>
            <person name="Merchant S.S."/>
            <person name="Podell S."/>
            <person name="Gaasterland T."/>
            <person name="Napoli C."/>
            <person name="Gendler K."/>
            <person name="Manuell A."/>
            <person name="Tai V."/>
            <person name="Vallon O."/>
            <person name="Piganeau G."/>
            <person name="Jancek S."/>
            <person name="Heijde M."/>
            <person name="Jabbari K."/>
            <person name="Bowler C."/>
            <person name="Lohr M."/>
            <person name="Robbens S."/>
            <person name="Werner G."/>
            <person name="Dubchak I."/>
            <person name="Pazour G.J."/>
            <person name="Ren Q."/>
            <person name="Paulsen I."/>
            <person name="Delwiche C."/>
            <person name="Schmutz J."/>
            <person name="Rokhsar D."/>
            <person name="Van de Peer Y."/>
            <person name="Moreau H."/>
            <person name="Grigoriev I.V."/>
        </authorList>
    </citation>
    <scope>NUCLEOTIDE SEQUENCE [LARGE SCALE GENOMIC DNA]</scope>
    <source>
        <strain evidence="3 4">CCE9901</strain>
    </source>
</reference>
<name>A4S579_OSTLU</name>
<dbReference type="InterPro" id="IPR003409">
    <property type="entry name" value="MORN"/>
</dbReference>
<dbReference type="HOGENOM" id="CLU_790723_0_0_1"/>
<dbReference type="STRING" id="436017.A4S579"/>
<dbReference type="KEGG" id="olu:OSTLU_26666"/>
<dbReference type="SMART" id="SM00698">
    <property type="entry name" value="MORN"/>
    <property type="match status" value="2"/>
</dbReference>
<accession>A4S579</accession>
<feature type="compositionally biased region" description="Acidic residues" evidence="2">
    <location>
        <begin position="242"/>
        <end position="260"/>
    </location>
</feature>
<evidence type="ECO:0000313" key="4">
    <source>
        <dbReference type="Proteomes" id="UP000001568"/>
    </source>
</evidence>
<dbReference type="GO" id="GO:0016020">
    <property type="term" value="C:membrane"/>
    <property type="evidence" value="ECO:0007669"/>
    <property type="project" value="UniProtKB-ARBA"/>
</dbReference>
<dbReference type="Proteomes" id="UP000001568">
    <property type="component" value="Chromosome 12"/>
</dbReference>
<feature type="region of interest" description="Disordered" evidence="2">
    <location>
        <begin position="238"/>
        <end position="275"/>
    </location>
</feature>
<evidence type="ECO:0000256" key="2">
    <source>
        <dbReference type="SAM" id="MobiDB-lite"/>
    </source>
</evidence>
<proteinExistence type="predicted"/>
<dbReference type="AlphaFoldDB" id="A4S579"/>
<evidence type="ECO:0000256" key="1">
    <source>
        <dbReference type="ARBA" id="ARBA00022737"/>
    </source>
</evidence>
<dbReference type="PANTHER" id="PTHR23084:SF179">
    <property type="entry name" value="OS10G0565000 PROTEIN"/>
    <property type="match status" value="1"/>
</dbReference>
<dbReference type="RefSeq" id="XP_001420725.1">
    <property type="nucleotide sequence ID" value="XM_001420688.1"/>
</dbReference>
<protein>
    <submittedName>
        <fullName evidence="3">Uncharacterized protein</fullName>
    </submittedName>
</protein>
<dbReference type="OrthoDB" id="270720at2759"/>
<dbReference type="Gramene" id="ABO99018">
    <property type="protein sequence ID" value="ABO99018"/>
    <property type="gene ID" value="OSTLU_26666"/>
</dbReference>
<keyword evidence="4" id="KW-1185">Reference proteome</keyword>
<organism evidence="3 4">
    <name type="scientific">Ostreococcus lucimarinus (strain CCE9901)</name>
    <dbReference type="NCBI Taxonomy" id="436017"/>
    <lineage>
        <taxon>Eukaryota</taxon>
        <taxon>Viridiplantae</taxon>
        <taxon>Chlorophyta</taxon>
        <taxon>Mamiellophyceae</taxon>
        <taxon>Mamiellales</taxon>
        <taxon>Bathycoccaceae</taxon>
        <taxon>Ostreococcus</taxon>
    </lineage>
</organism>
<dbReference type="SUPFAM" id="SSF82185">
    <property type="entry name" value="Histone H3 K4-specific methyltransferase SET7/9 N-terminal domain"/>
    <property type="match status" value="1"/>
</dbReference>
<sequence>MGSNIPREFQKKYTWDAIVFSDGATYEGLVSNYGQCEKLGVFQYVDGDRYEGQYSEGMMHGYGVYTWGLDDSTYYGHWQNNSQNGCGVKLYGSGAVEVGEWKDDQYLGEYTGRCGEDEQNRAMMHAMEVATRARLFTGKPDGEVVVLENISNPDTAESHHPVVYDRGTEWQMPGYKGEQFEPPADLEQTQPKVFAQMQRFNQLWERAWRYYNIDVPEGENDQKLQELKFLTEAPATLRTVDEDYDEYEDEDDEDEDEDEQPSSRSRRAGPAAMSLSFRNANPISTAFARLGKSKHALRKNPLKAAAGAFEAARERFMGATKVTMA</sequence>
<keyword evidence="1" id="KW-0677">Repeat</keyword>
<evidence type="ECO:0000313" key="3">
    <source>
        <dbReference type="EMBL" id="ABO99018.1"/>
    </source>
</evidence>
<dbReference type="EMBL" id="CP000592">
    <property type="protein sequence ID" value="ABO99018.1"/>
    <property type="molecule type" value="Genomic_DNA"/>
</dbReference>
<dbReference type="Gene3D" id="2.20.110.10">
    <property type="entry name" value="Histone H3 K4-specific methyltransferase SET7/9 N-terminal domain"/>
    <property type="match status" value="1"/>
</dbReference>
<dbReference type="GeneID" id="5004791"/>